<protein>
    <submittedName>
        <fullName evidence="1">Uncharacterized protein</fullName>
    </submittedName>
</protein>
<sequence>MKTQRLTIKRFVKLYWLQGCIDQRQTLKMQDMVITNNKKNI</sequence>
<accession>A0A6C0C5N1</accession>
<dbReference type="EMBL" id="MN739342">
    <property type="protein sequence ID" value="QHS99411.1"/>
    <property type="molecule type" value="Genomic_DNA"/>
</dbReference>
<evidence type="ECO:0000313" key="1">
    <source>
        <dbReference type="EMBL" id="QHS99411.1"/>
    </source>
</evidence>
<reference evidence="1" key="1">
    <citation type="journal article" date="2020" name="Nature">
        <title>Giant virus diversity and host interactions through global metagenomics.</title>
        <authorList>
            <person name="Schulz F."/>
            <person name="Roux S."/>
            <person name="Paez-Espino D."/>
            <person name="Jungbluth S."/>
            <person name="Walsh D.A."/>
            <person name="Denef V.J."/>
            <person name="McMahon K.D."/>
            <person name="Konstantinidis K.T."/>
            <person name="Eloe-Fadrosh E.A."/>
            <person name="Kyrpides N.C."/>
            <person name="Woyke T."/>
        </authorList>
    </citation>
    <scope>NUCLEOTIDE SEQUENCE</scope>
    <source>
        <strain evidence="1">GVMAG-M-3300020185-33</strain>
    </source>
</reference>
<name>A0A6C0C5N1_9ZZZZ</name>
<organism evidence="1">
    <name type="scientific">viral metagenome</name>
    <dbReference type="NCBI Taxonomy" id="1070528"/>
    <lineage>
        <taxon>unclassified sequences</taxon>
        <taxon>metagenomes</taxon>
        <taxon>organismal metagenomes</taxon>
    </lineage>
</organism>
<proteinExistence type="predicted"/>
<dbReference type="AlphaFoldDB" id="A0A6C0C5N1"/>